<evidence type="ECO:0000259" key="2">
    <source>
        <dbReference type="Pfam" id="PF03599"/>
    </source>
</evidence>
<keyword evidence="4" id="KW-1185">Reference proteome</keyword>
<dbReference type="Gene3D" id="3.40.50.11600">
    <property type="match status" value="1"/>
</dbReference>
<name>A0ABS2NS87_9FIRM</name>
<reference evidence="3 4" key="1">
    <citation type="submission" date="2021-01" db="EMBL/GenBank/DDBJ databases">
        <title>Genomic Encyclopedia of Type Strains, Phase IV (KMG-IV): sequencing the most valuable type-strain genomes for metagenomic binning, comparative biology and taxonomic classification.</title>
        <authorList>
            <person name="Goeker M."/>
        </authorList>
    </citation>
    <scope>NUCLEOTIDE SEQUENCE [LARGE SCALE GENOMIC DNA]</scope>
    <source>
        <strain evidence="3 4">DSM 25890</strain>
    </source>
</reference>
<feature type="domain" description="CO dehydrogenase/acetyl-CoA synthase delta subunit TIM barrel" evidence="2">
    <location>
        <begin position="60"/>
        <end position="177"/>
    </location>
</feature>
<proteinExistence type="predicted"/>
<dbReference type="Pfam" id="PF03599">
    <property type="entry name" value="CdhD"/>
    <property type="match status" value="1"/>
</dbReference>
<feature type="transmembrane region" description="Helical" evidence="1">
    <location>
        <begin position="274"/>
        <end position="295"/>
    </location>
</feature>
<dbReference type="Proteomes" id="UP001314796">
    <property type="component" value="Unassembled WGS sequence"/>
</dbReference>
<feature type="transmembrane region" description="Helical" evidence="1">
    <location>
        <begin position="301"/>
        <end position="317"/>
    </location>
</feature>
<dbReference type="NCBIfam" id="NF040863">
    <property type="entry name" value="HgcA_corrinoid"/>
    <property type="match status" value="1"/>
</dbReference>
<feature type="transmembrane region" description="Helical" evidence="1">
    <location>
        <begin position="338"/>
        <end position="358"/>
    </location>
</feature>
<evidence type="ECO:0000256" key="1">
    <source>
        <dbReference type="SAM" id="Phobius"/>
    </source>
</evidence>
<organism evidence="3 4">
    <name type="scientific">Alkaliphilus hydrothermalis</name>
    <dbReference type="NCBI Taxonomy" id="1482730"/>
    <lineage>
        <taxon>Bacteria</taxon>
        <taxon>Bacillati</taxon>
        <taxon>Bacillota</taxon>
        <taxon>Clostridia</taxon>
        <taxon>Peptostreptococcales</taxon>
        <taxon>Natronincolaceae</taxon>
        <taxon>Alkaliphilus</taxon>
    </lineage>
</organism>
<feature type="transmembrane region" description="Helical" evidence="1">
    <location>
        <begin position="244"/>
        <end position="262"/>
    </location>
</feature>
<protein>
    <recommendedName>
        <fullName evidence="2">CO dehydrogenase/acetyl-CoA synthase delta subunit TIM barrel domain-containing protein</fullName>
    </recommendedName>
</protein>
<accession>A0ABS2NS87</accession>
<comment type="caution">
    <text evidence="3">The sequence shown here is derived from an EMBL/GenBank/DDBJ whole genome shotgun (WGS) entry which is preliminary data.</text>
</comment>
<keyword evidence="1" id="KW-0472">Membrane</keyword>
<gene>
    <name evidence="3" type="ORF">JOC73_002306</name>
</gene>
<evidence type="ECO:0000313" key="3">
    <source>
        <dbReference type="EMBL" id="MBM7615732.1"/>
    </source>
</evidence>
<dbReference type="InterPro" id="IPR016041">
    <property type="entry name" value="Ac-CoA_synth_d_su_TIM-brl"/>
</dbReference>
<keyword evidence="1" id="KW-0812">Transmembrane</keyword>
<feature type="transmembrane region" description="Helical" evidence="1">
    <location>
        <begin position="217"/>
        <end position="238"/>
    </location>
</feature>
<keyword evidence="1" id="KW-1133">Transmembrane helix</keyword>
<dbReference type="EMBL" id="JAFBEE010000016">
    <property type="protein sequence ID" value="MBM7615732.1"/>
    <property type="molecule type" value="Genomic_DNA"/>
</dbReference>
<sequence>MKKFNAYDGETVEEEKIAPLVEGVISTPIGEIKRLRTELNRRDTLGTIAVRIGIGRDYYRVPTGIYAVGNPTEDALVLVTANYKLTLDHVRRELEGLNMWILVIDTKGVNVWCAAGKGTFSTEEIIYQIKKCQLEKLVKHRQVILPQLGAPGVEAHQLKNYTGFRGVYGPVRASDIRVFLENNQVASKEMRRVTFTVKERLAVSVLEVASYIKYVSIMYILFFLLALIGGQKIIHSFITAFYNTLPYGGALVTGAFLTPLLLPYIPFRMFSVKGMVLGLILSNVVLRYPLVFHYVIDWPTLLGHGIALTTISAYLGLNFTGSSTYTSYSGVHKETIRVIPLMVVASIIATVLIVLGSLF</sequence>
<evidence type="ECO:0000313" key="4">
    <source>
        <dbReference type="Proteomes" id="UP001314796"/>
    </source>
</evidence>